<comment type="caution">
    <text evidence="7">The sequence shown here is derived from an EMBL/GenBank/DDBJ whole genome shotgun (WGS) entry which is preliminary data.</text>
</comment>
<evidence type="ECO:0000313" key="8">
    <source>
        <dbReference type="Proteomes" id="UP000807825"/>
    </source>
</evidence>
<dbReference type="InterPro" id="IPR011611">
    <property type="entry name" value="PfkB_dom"/>
</dbReference>
<organism evidence="7 8">
    <name type="scientific">Desulfomonile tiedjei</name>
    <dbReference type="NCBI Taxonomy" id="2358"/>
    <lineage>
        <taxon>Bacteria</taxon>
        <taxon>Pseudomonadati</taxon>
        <taxon>Thermodesulfobacteriota</taxon>
        <taxon>Desulfomonilia</taxon>
        <taxon>Desulfomonilales</taxon>
        <taxon>Desulfomonilaceae</taxon>
        <taxon>Desulfomonile</taxon>
    </lineage>
</organism>
<keyword evidence="4" id="KW-0418">Kinase</keyword>
<sequence length="334" mass="36445">MKLHAIGFGSLNLDEIWEVPRGLLNDHGFRPGAEYVRDVHWFERFYPELQSRAVLKAADPGGSAANMIAALYKMGFSTGFYGATGEDEVASMRLHELGRPENLSIQEVAFPAGRCLALIDKDDPGRDRALIILPNANDMAGKLRLEPDYFLQAEWLHLTSFVAREPLAAQIELVKGLSGRVRISFDPGAIYSESGLSALEPILKRTEVLFTTDEELVALTGCDSKAKAVAILTRIGIRVILVKMGEKGLEAFYDMTSAFQPAVAVSAIRDRTGAGDVAAAGFLAGLIERLPIRPSLRLAALAASRSIEGFGRSTYPDKEFLNHVLFRPKSDVSP</sequence>
<comment type="similarity">
    <text evidence="1">Belongs to the carbohydrate kinase PfkB family.</text>
</comment>
<dbReference type="GO" id="GO:0016301">
    <property type="term" value="F:kinase activity"/>
    <property type="evidence" value="ECO:0007669"/>
    <property type="project" value="UniProtKB-KW"/>
</dbReference>
<proteinExistence type="inferred from homology"/>
<dbReference type="PANTHER" id="PTHR43085:SF1">
    <property type="entry name" value="PSEUDOURIDINE KINASE-RELATED"/>
    <property type="match status" value="1"/>
</dbReference>
<keyword evidence="5" id="KW-0067">ATP-binding</keyword>
<evidence type="ECO:0000256" key="5">
    <source>
        <dbReference type="ARBA" id="ARBA00022840"/>
    </source>
</evidence>
<protein>
    <recommendedName>
        <fullName evidence="6">Carbohydrate kinase PfkB domain-containing protein</fullName>
    </recommendedName>
</protein>
<dbReference type="InterPro" id="IPR050306">
    <property type="entry name" value="PfkB_Carbo_kinase"/>
</dbReference>
<keyword evidence="2" id="KW-0808">Transferase</keyword>
<dbReference type="InterPro" id="IPR029056">
    <property type="entry name" value="Ribokinase-like"/>
</dbReference>
<reference evidence="7" key="1">
    <citation type="submission" date="2020-07" db="EMBL/GenBank/DDBJ databases">
        <title>Huge and variable diversity of episymbiotic CPR bacteria and DPANN archaea in groundwater ecosystems.</title>
        <authorList>
            <person name="He C.Y."/>
            <person name="Keren R."/>
            <person name="Whittaker M."/>
            <person name="Farag I.F."/>
            <person name="Doudna J."/>
            <person name="Cate J.H.D."/>
            <person name="Banfield J.F."/>
        </authorList>
    </citation>
    <scope>NUCLEOTIDE SEQUENCE</scope>
    <source>
        <strain evidence="7">NC_groundwater_1664_Pr3_B-0.1um_52_9</strain>
    </source>
</reference>
<name>A0A9D6UYE3_9BACT</name>
<evidence type="ECO:0000256" key="1">
    <source>
        <dbReference type="ARBA" id="ARBA00010688"/>
    </source>
</evidence>
<dbReference type="Gene3D" id="3.40.1190.20">
    <property type="match status" value="1"/>
</dbReference>
<dbReference type="SUPFAM" id="SSF53613">
    <property type="entry name" value="Ribokinase-like"/>
    <property type="match status" value="1"/>
</dbReference>
<dbReference type="GO" id="GO:0005524">
    <property type="term" value="F:ATP binding"/>
    <property type="evidence" value="ECO:0007669"/>
    <property type="project" value="UniProtKB-KW"/>
</dbReference>
<evidence type="ECO:0000313" key="7">
    <source>
        <dbReference type="EMBL" id="MBI5247937.1"/>
    </source>
</evidence>
<dbReference type="EMBL" id="JACRDE010000016">
    <property type="protein sequence ID" value="MBI5247937.1"/>
    <property type="molecule type" value="Genomic_DNA"/>
</dbReference>
<dbReference type="PANTHER" id="PTHR43085">
    <property type="entry name" value="HEXOKINASE FAMILY MEMBER"/>
    <property type="match status" value="1"/>
</dbReference>
<feature type="domain" description="Carbohydrate kinase PfkB" evidence="6">
    <location>
        <begin position="57"/>
        <end position="312"/>
    </location>
</feature>
<evidence type="ECO:0000256" key="4">
    <source>
        <dbReference type="ARBA" id="ARBA00022777"/>
    </source>
</evidence>
<dbReference type="Pfam" id="PF00294">
    <property type="entry name" value="PfkB"/>
    <property type="match status" value="1"/>
</dbReference>
<dbReference type="AlphaFoldDB" id="A0A9D6UYE3"/>
<evidence type="ECO:0000256" key="2">
    <source>
        <dbReference type="ARBA" id="ARBA00022679"/>
    </source>
</evidence>
<dbReference type="Proteomes" id="UP000807825">
    <property type="component" value="Unassembled WGS sequence"/>
</dbReference>
<keyword evidence="3" id="KW-0547">Nucleotide-binding</keyword>
<evidence type="ECO:0000259" key="6">
    <source>
        <dbReference type="Pfam" id="PF00294"/>
    </source>
</evidence>
<evidence type="ECO:0000256" key="3">
    <source>
        <dbReference type="ARBA" id="ARBA00022741"/>
    </source>
</evidence>
<accession>A0A9D6UYE3</accession>
<gene>
    <name evidence="7" type="ORF">HY912_00450</name>
</gene>